<sequence>MLRQLVLLICVGSSVAQSCDTCTCFNVKTVPVSTNKVCEHSPLFGQAASVVSLEANLDSMCLEFLSTPVAGNALVVTTINYDTDTYTRHEVIETPIDCGVLSGTGPSSAGVLYALDFFLGEPCNGTYVIYECVLLGSPCITDESCVTVFIVSTNKVECQECIDLGIALAQESFPHLEFYYLPRTIDDVCRTDAYSKYRLSPLD</sequence>
<feature type="signal peptide" evidence="1">
    <location>
        <begin position="1"/>
        <end position="16"/>
    </location>
</feature>
<feature type="chain" id="PRO_5008585625" evidence="1">
    <location>
        <begin position="17"/>
        <end position="203"/>
    </location>
</feature>
<gene>
    <name evidence="2" type="ORF">g.4595</name>
</gene>
<dbReference type="AlphaFoldDB" id="A0A1B6J8C7"/>
<evidence type="ECO:0000313" key="2">
    <source>
        <dbReference type="EMBL" id="JAS95427.1"/>
    </source>
</evidence>
<proteinExistence type="predicted"/>
<accession>A0A1B6J8C7</accession>
<dbReference type="EMBL" id="GECU01012279">
    <property type="protein sequence ID" value="JAS95427.1"/>
    <property type="molecule type" value="Transcribed_RNA"/>
</dbReference>
<protein>
    <submittedName>
        <fullName evidence="2">Uncharacterized protein</fullName>
    </submittedName>
</protein>
<dbReference type="PROSITE" id="PS51257">
    <property type="entry name" value="PROKAR_LIPOPROTEIN"/>
    <property type="match status" value="1"/>
</dbReference>
<reference evidence="2" key="1">
    <citation type="submission" date="2015-11" db="EMBL/GenBank/DDBJ databases">
        <title>De novo transcriptome assembly of four potential Pierce s Disease insect vectors from Arizona vineyards.</title>
        <authorList>
            <person name="Tassone E.E."/>
        </authorList>
    </citation>
    <scope>NUCLEOTIDE SEQUENCE</scope>
</reference>
<evidence type="ECO:0000256" key="1">
    <source>
        <dbReference type="SAM" id="SignalP"/>
    </source>
</evidence>
<keyword evidence="1" id="KW-0732">Signal</keyword>
<name>A0A1B6J8C7_9HEMI</name>
<organism evidence="2">
    <name type="scientific">Homalodisca liturata</name>
    <dbReference type="NCBI Taxonomy" id="320908"/>
    <lineage>
        <taxon>Eukaryota</taxon>
        <taxon>Metazoa</taxon>
        <taxon>Ecdysozoa</taxon>
        <taxon>Arthropoda</taxon>
        <taxon>Hexapoda</taxon>
        <taxon>Insecta</taxon>
        <taxon>Pterygota</taxon>
        <taxon>Neoptera</taxon>
        <taxon>Paraneoptera</taxon>
        <taxon>Hemiptera</taxon>
        <taxon>Auchenorrhyncha</taxon>
        <taxon>Membracoidea</taxon>
        <taxon>Cicadellidae</taxon>
        <taxon>Cicadellinae</taxon>
        <taxon>Proconiini</taxon>
        <taxon>Homalodisca</taxon>
    </lineage>
</organism>